<dbReference type="GO" id="GO:0006749">
    <property type="term" value="P:glutathione metabolic process"/>
    <property type="evidence" value="ECO:0007669"/>
    <property type="project" value="TreeGrafter"/>
</dbReference>
<dbReference type="Gene3D" id="1.20.1050.10">
    <property type="match status" value="1"/>
</dbReference>
<dbReference type="PANTHER" id="PTHR11571">
    <property type="entry name" value="GLUTATHIONE S-TRANSFERASE"/>
    <property type="match status" value="1"/>
</dbReference>
<dbReference type="Proteomes" id="UP000193498">
    <property type="component" value="Unassembled WGS sequence"/>
</dbReference>
<reference evidence="2 3" key="1">
    <citation type="submission" date="2016-07" db="EMBL/GenBank/DDBJ databases">
        <title>Pervasive Adenine N6-methylation of Active Genes in Fungi.</title>
        <authorList>
            <consortium name="DOE Joint Genome Institute"/>
            <person name="Mondo S.J."/>
            <person name="Dannebaum R.O."/>
            <person name="Kuo R.C."/>
            <person name="Labutti K."/>
            <person name="Haridas S."/>
            <person name="Kuo A."/>
            <person name="Salamov A."/>
            <person name="Ahrendt S.R."/>
            <person name="Lipzen A."/>
            <person name="Sullivan W."/>
            <person name="Andreopoulos W.B."/>
            <person name="Clum A."/>
            <person name="Lindquist E."/>
            <person name="Daum C."/>
            <person name="Ramamoorthy G.K."/>
            <person name="Gryganskyi A."/>
            <person name="Culley D."/>
            <person name="Magnuson J.K."/>
            <person name="James T.Y."/>
            <person name="O'Malley M.A."/>
            <person name="Stajich J.E."/>
            <person name="Spatafora J.W."/>
            <person name="Visel A."/>
            <person name="Grigoriev I.V."/>
        </authorList>
    </citation>
    <scope>NUCLEOTIDE SEQUENCE [LARGE SCALE GENOMIC DNA]</scope>
    <source>
        <strain evidence="2 3">CBS 931.73</strain>
    </source>
</reference>
<proteinExistence type="predicted"/>
<dbReference type="STRING" id="1314790.A0A1Y1XTE7"/>
<feature type="non-terminal residue" evidence="2">
    <location>
        <position position="1"/>
    </location>
</feature>
<dbReference type="Pfam" id="PF14497">
    <property type="entry name" value="GST_C_3"/>
    <property type="match status" value="1"/>
</dbReference>
<dbReference type="OrthoDB" id="414243at2759"/>
<keyword evidence="2" id="KW-0808">Transferase</keyword>
<dbReference type="InterPro" id="IPR050213">
    <property type="entry name" value="GST_superfamily"/>
</dbReference>
<dbReference type="InterPro" id="IPR036282">
    <property type="entry name" value="Glutathione-S-Trfase_C_sf"/>
</dbReference>
<dbReference type="EMBL" id="MCFE01000480">
    <property type="protein sequence ID" value="ORX89047.1"/>
    <property type="molecule type" value="Genomic_DNA"/>
</dbReference>
<dbReference type="InParanoid" id="A0A1Y1XTE7"/>
<dbReference type="GO" id="GO:0004364">
    <property type="term" value="F:glutathione transferase activity"/>
    <property type="evidence" value="ECO:0007669"/>
    <property type="project" value="TreeGrafter"/>
</dbReference>
<dbReference type="PANTHER" id="PTHR11571:SF150">
    <property type="entry name" value="GLUTATHIONE S-TRANSFERASE"/>
    <property type="match status" value="1"/>
</dbReference>
<evidence type="ECO:0000259" key="1">
    <source>
        <dbReference type="PROSITE" id="PS50405"/>
    </source>
</evidence>
<feature type="domain" description="GST C-terminal" evidence="1">
    <location>
        <begin position="8"/>
        <end position="118"/>
    </location>
</feature>
<dbReference type="SUPFAM" id="SSF47616">
    <property type="entry name" value="GST C-terminal domain-like"/>
    <property type="match status" value="1"/>
</dbReference>
<sequence>LGAYKGKTPDEDWFIDAVSDFVIDWRSSWAAVFLNQKDKAQYIEKERPNNVQVVETLLGRHGGPYYLKDNFTYADILVYQILHDEGLLNQLQKYPNLSRLKTAVESRPRLAEYFSKRE</sequence>
<name>A0A1Y1XTE7_9FUNG</name>
<protein>
    <submittedName>
        <fullName evidence="2">Glutathione S-transferase</fullName>
    </submittedName>
</protein>
<dbReference type="AlphaFoldDB" id="A0A1Y1XTE7"/>
<organism evidence="2 3">
    <name type="scientific">Basidiobolus meristosporus CBS 931.73</name>
    <dbReference type="NCBI Taxonomy" id="1314790"/>
    <lineage>
        <taxon>Eukaryota</taxon>
        <taxon>Fungi</taxon>
        <taxon>Fungi incertae sedis</taxon>
        <taxon>Zoopagomycota</taxon>
        <taxon>Entomophthoromycotina</taxon>
        <taxon>Basidiobolomycetes</taxon>
        <taxon>Basidiobolales</taxon>
        <taxon>Basidiobolaceae</taxon>
        <taxon>Basidiobolus</taxon>
    </lineage>
</organism>
<evidence type="ECO:0000313" key="3">
    <source>
        <dbReference type="Proteomes" id="UP000193498"/>
    </source>
</evidence>
<gene>
    <name evidence="2" type="ORF">K493DRAFT_234868</name>
</gene>
<accession>A0A1Y1XTE7</accession>
<comment type="caution">
    <text evidence="2">The sequence shown here is derived from an EMBL/GenBank/DDBJ whole genome shotgun (WGS) entry which is preliminary data.</text>
</comment>
<dbReference type="InterPro" id="IPR010987">
    <property type="entry name" value="Glutathione-S-Trfase_C-like"/>
</dbReference>
<dbReference type="PROSITE" id="PS50405">
    <property type="entry name" value="GST_CTER"/>
    <property type="match status" value="1"/>
</dbReference>
<keyword evidence="3" id="KW-1185">Reference proteome</keyword>
<dbReference type="InterPro" id="IPR004046">
    <property type="entry name" value="GST_C"/>
</dbReference>
<evidence type="ECO:0000313" key="2">
    <source>
        <dbReference type="EMBL" id="ORX89047.1"/>
    </source>
</evidence>